<keyword evidence="6" id="KW-1185">Reference proteome</keyword>
<dbReference type="GO" id="GO:0003700">
    <property type="term" value="F:DNA-binding transcription factor activity"/>
    <property type="evidence" value="ECO:0007669"/>
    <property type="project" value="InterPro"/>
</dbReference>
<dbReference type="SMART" id="SM00342">
    <property type="entry name" value="HTH_ARAC"/>
    <property type="match status" value="1"/>
</dbReference>
<protein>
    <submittedName>
        <fullName evidence="5">AraC family transcriptional regulator</fullName>
    </submittedName>
</protein>
<gene>
    <name evidence="5" type="ORF">D3H65_03320</name>
</gene>
<dbReference type="PROSITE" id="PS01124">
    <property type="entry name" value="HTH_ARAC_FAMILY_2"/>
    <property type="match status" value="1"/>
</dbReference>
<dbReference type="Proteomes" id="UP000263900">
    <property type="component" value="Chromosome"/>
</dbReference>
<evidence type="ECO:0000256" key="3">
    <source>
        <dbReference type="ARBA" id="ARBA00023163"/>
    </source>
</evidence>
<sequence length="137" mass="16026">MELTNDIYQRIVAAKVFMDENYHEPINLDGISGQACFSRFHFHRLFSRIYRKTPHQYLTRKRLDKAQELLAQDSPVTDVCNKVGFGSIGSFSVLFKKEVGIAPQHYRNKQLMKKQQAKMQPKAFIPHCFIQSYNLDK</sequence>
<dbReference type="InterPro" id="IPR018060">
    <property type="entry name" value="HTH_AraC"/>
</dbReference>
<evidence type="ECO:0000256" key="2">
    <source>
        <dbReference type="ARBA" id="ARBA00023125"/>
    </source>
</evidence>
<organism evidence="5 6">
    <name type="scientific">Paraflavitalea soli</name>
    <dbReference type="NCBI Taxonomy" id="2315862"/>
    <lineage>
        <taxon>Bacteria</taxon>
        <taxon>Pseudomonadati</taxon>
        <taxon>Bacteroidota</taxon>
        <taxon>Chitinophagia</taxon>
        <taxon>Chitinophagales</taxon>
        <taxon>Chitinophagaceae</taxon>
        <taxon>Paraflavitalea</taxon>
    </lineage>
</organism>
<dbReference type="PROSITE" id="PS00041">
    <property type="entry name" value="HTH_ARAC_FAMILY_1"/>
    <property type="match status" value="1"/>
</dbReference>
<feature type="domain" description="HTH araC/xylS-type" evidence="4">
    <location>
        <begin position="12"/>
        <end position="109"/>
    </location>
</feature>
<dbReference type="InterPro" id="IPR009057">
    <property type="entry name" value="Homeodomain-like_sf"/>
</dbReference>
<keyword evidence="3" id="KW-0804">Transcription</keyword>
<dbReference type="Gene3D" id="1.10.10.60">
    <property type="entry name" value="Homeodomain-like"/>
    <property type="match status" value="2"/>
</dbReference>
<dbReference type="PANTHER" id="PTHR43280">
    <property type="entry name" value="ARAC-FAMILY TRANSCRIPTIONAL REGULATOR"/>
    <property type="match status" value="1"/>
</dbReference>
<keyword evidence="1" id="KW-0805">Transcription regulation</keyword>
<evidence type="ECO:0000259" key="4">
    <source>
        <dbReference type="PROSITE" id="PS01124"/>
    </source>
</evidence>
<dbReference type="PANTHER" id="PTHR43280:SF28">
    <property type="entry name" value="HTH-TYPE TRANSCRIPTIONAL ACTIVATOR RHAS"/>
    <property type="match status" value="1"/>
</dbReference>
<dbReference type="KEGG" id="pseg:D3H65_03320"/>
<evidence type="ECO:0000313" key="5">
    <source>
        <dbReference type="EMBL" id="AXY73057.1"/>
    </source>
</evidence>
<dbReference type="PRINTS" id="PR00032">
    <property type="entry name" value="HTHARAC"/>
</dbReference>
<dbReference type="InterPro" id="IPR018062">
    <property type="entry name" value="HTH_AraC-typ_CS"/>
</dbReference>
<name>A0A3B7MHJ2_9BACT</name>
<evidence type="ECO:0000256" key="1">
    <source>
        <dbReference type="ARBA" id="ARBA00023015"/>
    </source>
</evidence>
<dbReference type="InterPro" id="IPR020449">
    <property type="entry name" value="Tscrpt_reg_AraC-type_HTH"/>
</dbReference>
<dbReference type="SUPFAM" id="SSF46689">
    <property type="entry name" value="Homeodomain-like"/>
    <property type="match status" value="2"/>
</dbReference>
<accession>A0A3B7MHJ2</accession>
<dbReference type="AlphaFoldDB" id="A0A3B7MHJ2"/>
<dbReference type="OrthoDB" id="9816011at2"/>
<dbReference type="EMBL" id="CP032157">
    <property type="protein sequence ID" value="AXY73057.1"/>
    <property type="molecule type" value="Genomic_DNA"/>
</dbReference>
<proteinExistence type="predicted"/>
<keyword evidence="2" id="KW-0238">DNA-binding</keyword>
<dbReference type="Pfam" id="PF12833">
    <property type="entry name" value="HTH_18"/>
    <property type="match status" value="1"/>
</dbReference>
<dbReference type="RefSeq" id="WP_119048895.1">
    <property type="nucleotide sequence ID" value="NZ_CP032157.1"/>
</dbReference>
<dbReference type="GO" id="GO:0043565">
    <property type="term" value="F:sequence-specific DNA binding"/>
    <property type="evidence" value="ECO:0007669"/>
    <property type="project" value="InterPro"/>
</dbReference>
<reference evidence="5 6" key="1">
    <citation type="submission" date="2018-09" db="EMBL/GenBank/DDBJ databases">
        <title>Genome sequencing of strain 6GH32-13.</title>
        <authorList>
            <person name="Weon H.-Y."/>
            <person name="Heo J."/>
            <person name="Kwon S.-W."/>
        </authorList>
    </citation>
    <scope>NUCLEOTIDE SEQUENCE [LARGE SCALE GENOMIC DNA]</scope>
    <source>
        <strain evidence="5 6">5GH32-13</strain>
    </source>
</reference>
<evidence type="ECO:0000313" key="6">
    <source>
        <dbReference type="Proteomes" id="UP000263900"/>
    </source>
</evidence>